<gene>
    <name evidence="1" type="ORF">H1R20_g6387</name>
</gene>
<organism evidence="1 2">
    <name type="scientific">Candolleomyces eurysporus</name>
    <dbReference type="NCBI Taxonomy" id="2828524"/>
    <lineage>
        <taxon>Eukaryota</taxon>
        <taxon>Fungi</taxon>
        <taxon>Dikarya</taxon>
        <taxon>Basidiomycota</taxon>
        <taxon>Agaricomycotina</taxon>
        <taxon>Agaricomycetes</taxon>
        <taxon>Agaricomycetidae</taxon>
        <taxon>Agaricales</taxon>
        <taxon>Agaricineae</taxon>
        <taxon>Psathyrellaceae</taxon>
        <taxon>Candolleomyces</taxon>
    </lineage>
</organism>
<comment type="caution">
    <text evidence="1">The sequence shown here is derived from an EMBL/GenBank/DDBJ whole genome shotgun (WGS) entry which is preliminary data.</text>
</comment>
<feature type="non-terminal residue" evidence="1">
    <location>
        <position position="71"/>
    </location>
</feature>
<dbReference type="Proteomes" id="UP001140091">
    <property type="component" value="Unassembled WGS sequence"/>
</dbReference>
<evidence type="ECO:0000313" key="1">
    <source>
        <dbReference type="EMBL" id="KAJ2930713.1"/>
    </source>
</evidence>
<sequence>MANNLLGPQQQEILSNIHQAHDADQKDFGAGVDIKEVPATVSDIMSLRDVADTVMEAIKDQYVPSLVLDCI</sequence>
<keyword evidence="2" id="KW-1185">Reference proteome</keyword>
<evidence type="ECO:0000313" key="2">
    <source>
        <dbReference type="Proteomes" id="UP001140091"/>
    </source>
</evidence>
<accession>A0A9W8MIX1</accession>
<proteinExistence type="predicted"/>
<protein>
    <submittedName>
        <fullName evidence="1">Uncharacterized protein</fullName>
    </submittedName>
</protein>
<dbReference type="AlphaFoldDB" id="A0A9W8MIX1"/>
<reference evidence="1" key="1">
    <citation type="submission" date="2022-06" db="EMBL/GenBank/DDBJ databases">
        <title>Genome Sequence of Candolleomyces eurysporus.</title>
        <authorList>
            <person name="Buettner E."/>
        </authorList>
    </citation>
    <scope>NUCLEOTIDE SEQUENCE</scope>
    <source>
        <strain evidence="1">VTCC 930004</strain>
    </source>
</reference>
<name>A0A9W8MIX1_9AGAR</name>
<dbReference type="EMBL" id="JANBPK010000823">
    <property type="protein sequence ID" value="KAJ2930713.1"/>
    <property type="molecule type" value="Genomic_DNA"/>
</dbReference>